<evidence type="ECO:0000313" key="3">
    <source>
        <dbReference type="Proteomes" id="UP000235786"/>
    </source>
</evidence>
<protein>
    <submittedName>
        <fullName evidence="2">Uncharacterized protein</fullName>
    </submittedName>
</protein>
<dbReference type="EMBL" id="KZ613959">
    <property type="protein sequence ID" value="PMD32324.1"/>
    <property type="molecule type" value="Genomic_DNA"/>
</dbReference>
<keyword evidence="3" id="KW-1185">Reference proteome</keyword>
<organism evidence="2 3">
    <name type="scientific">Hyaloscypha variabilis (strain UAMH 11265 / GT02V1 / F)</name>
    <name type="common">Meliniomyces variabilis</name>
    <dbReference type="NCBI Taxonomy" id="1149755"/>
    <lineage>
        <taxon>Eukaryota</taxon>
        <taxon>Fungi</taxon>
        <taxon>Dikarya</taxon>
        <taxon>Ascomycota</taxon>
        <taxon>Pezizomycotina</taxon>
        <taxon>Leotiomycetes</taxon>
        <taxon>Helotiales</taxon>
        <taxon>Hyaloscyphaceae</taxon>
        <taxon>Hyaloscypha</taxon>
        <taxon>Hyaloscypha variabilis</taxon>
    </lineage>
</organism>
<keyword evidence="1" id="KW-0732">Signal</keyword>
<reference evidence="2 3" key="1">
    <citation type="submission" date="2016-04" db="EMBL/GenBank/DDBJ databases">
        <title>A degradative enzymes factory behind the ericoid mycorrhizal symbiosis.</title>
        <authorList>
            <consortium name="DOE Joint Genome Institute"/>
            <person name="Martino E."/>
            <person name="Morin E."/>
            <person name="Grelet G."/>
            <person name="Kuo A."/>
            <person name="Kohler A."/>
            <person name="Daghino S."/>
            <person name="Barry K."/>
            <person name="Choi C."/>
            <person name="Cichocki N."/>
            <person name="Clum A."/>
            <person name="Copeland A."/>
            <person name="Hainaut M."/>
            <person name="Haridas S."/>
            <person name="Labutti K."/>
            <person name="Lindquist E."/>
            <person name="Lipzen A."/>
            <person name="Khouja H.-R."/>
            <person name="Murat C."/>
            <person name="Ohm R."/>
            <person name="Olson A."/>
            <person name="Spatafora J."/>
            <person name="Veneault-Fourrey C."/>
            <person name="Henrissat B."/>
            <person name="Grigoriev I."/>
            <person name="Martin F."/>
            <person name="Perotto S."/>
        </authorList>
    </citation>
    <scope>NUCLEOTIDE SEQUENCE [LARGE SCALE GENOMIC DNA]</scope>
    <source>
        <strain evidence="2 3">F</strain>
    </source>
</reference>
<dbReference type="AlphaFoldDB" id="A0A2J6R1C9"/>
<accession>A0A2J6R1C9</accession>
<dbReference type="Proteomes" id="UP000235786">
    <property type="component" value="Unassembled WGS sequence"/>
</dbReference>
<feature type="chain" id="PRO_5014410340" evidence="1">
    <location>
        <begin position="24"/>
        <end position="70"/>
    </location>
</feature>
<name>A0A2J6R1C9_HYAVF</name>
<feature type="signal peptide" evidence="1">
    <location>
        <begin position="1"/>
        <end position="23"/>
    </location>
</feature>
<evidence type="ECO:0000256" key="1">
    <source>
        <dbReference type="SAM" id="SignalP"/>
    </source>
</evidence>
<proteinExistence type="predicted"/>
<sequence length="70" mass="7733">MACLNLKIFKHFYLLTILGFSSAATTRMPLIAYALPQNITSIQQNCTASLTYITSSLENSTLQTQFSSIP</sequence>
<gene>
    <name evidence="2" type="ORF">L207DRAFT_180428</name>
</gene>
<evidence type="ECO:0000313" key="2">
    <source>
        <dbReference type="EMBL" id="PMD32324.1"/>
    </source>
</evidence>